<accession>A0AA37ML44</accession>
<sequence>MSTFFRFRTPAESRTHADYQQVANYFVTNPHVVTNSFQTGNKRLKMSSHVDISISYFISLTFQQVRRTMLVSLFTIC</sequence>
<reference evidence="1" key="1">
    <citation type="submission" date="2021-08" db="EMBL/GenBank/DDBJ databases">
        <title>Prevotella lacticifex sp. nov., isolated from rumen of cow.</title>
        <authorList>
            <person name="Shinkai T."/>
            <person name="Ikeyama N."/>
            <person name="Kumagai M."/>
            <person name="Ohmori H."/>
            <person name="Sakamoto M."/>
            <person name="Ohkuma M."/>
            <person name="Mitsumori M."/>
        </authorList>
    </citation>
    <scope>NUCLEOTIDE SEQUENCE</scope>
    <source>
        <strain evidence="1">JCM 8259</strain>
    </source>
</reference>
<proteinExistence type="predicted"/>
<gene>
    <name evidence="1" type="ORF">PRMUPPPA20_14900</name>
</gene>
<dbReference type="Proteomes" id="UP000887097">
    <property type="component" value="Unassembled WGS sequence"/>
</dbReference>
<comment type="caution">
    <text evidence="1">The sequence shown here is derived from an EMBL/GenBank/DDBJ whole genome shotgun (WGS) entry which is preliminary data.</text>
</comment>
<protein>
    <submittedName>
        <fullName evidence="1">Uncharacterized protein</fullName>
    </submittedName>
</protein>
<evidence type="ECO:0000313" key="1">
    <source>
        <dbReference type="EMBL" id="GJG33381.1"/>
    </source>
</evidence>
<evidence type="ECO:0000313" key="2">
    <source>
        <dbReference type="Proteomes" id="UP000887097"/>
    </source>
</evidence>
<name>A0AA37ML44_XYLRU</name>
<dbReference type="EMBL" id="BPTT01000001">
    <property type="protein sequence ID" value="GJG33381.1"/>
    <property type="molecule type" value="Genomic_DNA"/>
</dbReference>
<organism evidence="1 2">
    <name type="scientific">Xylanibacter ruminicola</name>
    <name type="common">Prevotella ruminicola</name>
    <dbReference type="NCBI Taxonomy" id="839"/>
    <lineage>
        <taxon>Bacteria</taxon>
        <taxon>Pseudomonadati</taxon>
        <taxon>Bacteroidota</taxon>
        <taxon>Bacteroidia</taxon>
        <taxon>Bacteroidales</taxon>
        <taxon>Prevotellaceae</taxon>
        <taxon>Xylanibacter</taxon>
    </lineage>
</organism>
<dbReference type="AlphaFoldDB" id="A0AA37ML44"/>